<gene>
    <name evidence="4" type="ORF">MKZ38_007050</name>
</gene>
<proteinExistence type="predicted"/>
<keyword evidence="3" id="KW-0732">Signal</keyword>
<feature type="compositionally biased region" description="Polar residues" evidence="1">
    <location>
        <begin position="364"/>
        <end position="374"/>
    </location>
</feature>
<feature type="compositionally biased region" description="Polar residues" evidence="1">
    <location>
        <begin position="292"/>
        <end position="309"/>
    </location>
</feature>
<keyword evidence="2" id="KW-1133">Transmembrane helix</keyword>
<feature type="chain" id="PRO_5042173106" description="LPXTG-domain-containing protein" evidence="3">
    <location>
        <begin position="22"/>
        <end position="469"/>
    </location>
</feature>
<comment type="caution">
    <text evidence="4">The sequence shown here is derived from an EMBL/GenBank/DDBJ whole genome shotgun (WGS) entry which is preliminary data.</text>
</comment>
<evidence type="ECO:0000313" key="4">
    <source>
        <dbReference type="EMBL" id="KAJ2904858.1"/>
    </source>
</evidence>
<dbReference type="AlphaFoldDB" id="A0AAD5WTT8"/>
<reference evidence="4" key="1">
    <citation type="submission" date="2022-07" db="EMBL/GenBank/DDBJ databases">
        <title>Draft genome sequence of Zalerion maritima ATCC 34329, a (micro)plastics degrading marine fungus.</title>
        <authorList>
            <person name="Paco A."/>
            <person name="Goncalves M.F.M."/>
            <person name="Rocha-Santos T.A.P."/>
            <person name="Alves A."/>
        </authorList>
    </citation>
    <scope>NUCLEOTIDE SEQUENCE</scope>
    <source>
        <strain evidence="4">ATCC 34329</strain>
    </source>
</reference>
<evidence type="ECO:0000313" key="5">
    <source>
        <dbReference type="Proteomes" id="UP001201980"/>
    </source>
</evidence>
<evidence type="ECO:0000256" key="2">
    <source>
        <dbReference type="SAM" id="Phobius"/>
    </source>
</evidence>
<dbReference type="EMBL" id="JAKWBI020000043">
    <property type="protein sequence ID" value="KAJ2904858.1"/>
    <property type="molecule type" value="Genomic_DNA"/>
</dbReference>
<feature type="compositionally biased region" description="Polar residues" evidence="1">
    <location>
        <begin position="391"/>
        <end position="403"/>
    </location>
</feature>
<organism evidence="4 5">
    <name type="scientific">Zalerion maritima</name>
    <dbReference type="NCBI Taxonomy" id="339359"/>
    <lineage>
        <taxon>Eukaryota</taxon>
        <taxon>Fungi</taxon>
        <taxon>Dikarya</taxon>
        <taxon>Ascomycota</taxon>
        <taxon>Pezizomycotina</taxon>
        <taxon>Sordariomycetes</taxon>
        <taxon>Lulworthiomycetidae</taxon>
        <taxon>Lulworthiales</taxon>
        <taxon>Lulworthiaceae</taxon>
        <taxon>Zalerion</taxon>
    </lineage>
</organism>
<keyword evidence="2" id="KW-0472">Membrane</keyword>
<feature type="region of interest" description="Disordered" evidence="1">
    <location>
        <begin position="342"/>
        <end position="469"/>
    </location>
</feature>
<accession>A0AAD5WTT8</accession>
<sequence>MTNMALALILSFLALGQTASALQVTPNSPCSSACMDSIDLDASDPTSSTIKGGDITCLNDGYLTSSEGKKFKDCMECLQDSTYSQGSENDQMWFLYNLRYTFDYCVFAYPNASGVDLGPCATTTACGALEAGLTGDELDASEATAYGYCDSEMTGEYYEPCLACVAADHTKSYLANFLIALSAGCIQKPATGEIVGLNDTIFADTEIAVVDAAYTGDDGSDSSGQRRITPQMIIGIIIGIVALLAILVSCLFVRHRKRRTRIAKADEYHPNPPTQGHRPVSSLSFRCQTHLSNPSSPTMFTSPQSTQSPYMDEKSPSSPSSAWGQAYKERDAHLLRALTKPTPAHQKGSLNDPAEDANSPTPPSAVSTKSTSQLLPLRPYNPSEYAFGKPQYQSPISVNSSPSLGGWSPVETRKGPLTWDSYDVPSQKPRDKGKTPELSIYTKKSHSSMHGSPVESVEFKMNFSAPPKR</sequence>
<evidence type="ECO:0000256" key="1">
    <source>
        <dbReference type="SAM" id="MobiDB-lite"/>
    </source>
</evidence>
<name>A0AAD5WTT8_9PEZI</name>
<dbReference type="Proteomes" id="UP001201980">
    <property type="component" value="Unassembled WGS sequence"/>
</dbReference>
<evidence type="ECO:0008006" key="6">
    <source>
        <dbReference type="Google" id="ProtNLM"/>
    </source>
</evidence>
<evidence type="ECO:0000256" key="3">
    <source>
        <dbReference type="SAM" id="SignalP"/>
    </source>
</evidence>
<keyword evidence="5" id="KW-1185">Reference proteome</keyword>
<feature type="region of interest" description="Disordered" evidence="1">
    <location>
        <begin position="292"/>
        <end position="324"/>
    </location>
</feature>
<protein>
    <recommendedName>
        <fullName evidence="6">LPXTG-domain-containing protein</fullName>
    </recommendedName>
</protein>
<keyword evidence="2" id="KW-0812">Transmembrane</keyword>
<feature type="transmembrane region" description="Helical" evidence="2">
    <location>
        <begin position="232"/>
        <end position="253"/>
    </location>
</feature>
<feature type="signal peptide" evidence="3">
    <location>
        <begin position="1"/>
        <end position="21"/>
    </location>
</feature>